<evidence type="ECO:0000313" key="3">
    <source>
        <dbReference type="Proteomes" id="UP000287651"/>
    </source>
</evidence>
<comment type="caution">
    <text evidence="2">The sequence shown here is derived from an EMBL/GenBank/DDBJ whole genome shotgun (WGS) entry which is preliminary data.</text>
</comment>
<keyword evidence="1" id="KW-0175">Coiled coil</keyword>
<name>A0A426ZF40_ENSVE</name>
<accession>A0A426ZF40</accession>
<evidence type="ECO:0000256" key="1">
    <source>
        <dbReference type="SAM" id="Coils"/>
    </source>
</evidence>
<reference evidence="2 3" key="1">
    <citation type="journal article" date="2014" name="Agronomy (Basel)">
        <title>A Draft Genome Sequence for Ensete ventricosum, the Drought-Tolerant Tree Against Hunger.</title>
        <authorList>
            <person name="Harrison J."/>
            <person name="Moore K.A."/>
            <person name="Paszkiewicz K."/>
            <person name="Jones T."/>
            <person name="Grant M."/>
            <person name="Ambacheew D."/>
            <person name="Muzemil S."/>
            <person name="Studholme D.J."/>
        </authorList>
    </citation>
    <scope>NUCLEOTIDE SEQUENCE [LARGE SCALE GENOMIC DNA]</scope>
</reference>
<organism evidence="2 3">
    <name type="scientific">Ensete ventricosum</name>
    <name type="common">Abyssinian banana</name>
    <name type="synonym">Musa ensete</name>
    <dbReference type="NCBI Taxonomy" id="4639"/>
    <lineage>
        <taxon>Eukaryota</taxon>
        <taxon>Viridiplantae</taxon>
        <taxon>Streptophyta</taxon>
        <taxon>Embryophyta</taxon>
        <taxon>Tracheophyta</taxon>
        <taxon>Spermatophyta</taxon>
        <taxon>Magnoliopsida</taxon>
        <taxon>Liliopsida</taxon>
        <taxon>Zingiberales</taxon>
        <taxon>Musaceae</taxon>
        <taxon>Ensete</taxon>
    </lineage>
</organism>
<sequence length="306" mass="33892">MIFVASGTDCADASCLQPLFSPSMISRAGQMSSASSHFESHLVKILARRSRVLGHPSEDSRSTIILSWSGGTAPIDFRAAEALATMRFLTEWTSQTVNNLIPVLSANEIELVEILQGILSTSRNMNEVWLAEGGLSPAPWGPVEVEEAPERGYTIWDLCEVEDRAGAERYFASIMMRLKTIELGANQELVVTAEHQAKELEEDVKKLLAELESLKNQQKGLELEASVLRSGLDGARDDRTRLEGDVLSLTEATTLLETELKAKWSKAVDAYKASRGFESCLEKMGRVSYEFGYRVALDGYKENIRR</sequence>
<protein>
    <submittedName>
        <fullName evidence="2">Uncharacterized protein</fullName>
    </submittedName>
</protein>
<gene>
    <name evidence="2" type="ORF">B296_00012626</name>
</gene>
<dbReference type="Proteomes" id="UP000287651">
    <property type="component" value="Unassembled WGS sequence"/>
</dbReference>
<feature type="coiled-coil region" evidence="1">
    <location>
        <begin position="190"/>
        <end position="224"/>
    </location>
</feature>
<dbReference type="EMBL" id="AMZH03006925">
    <property type="protein sequence ID" value="RRT62592.1"/>
    <property type="molecule type" value="Genomic_DNA"/>
</dbReference>
<evidence type="ECO:0000313" key="2">
    <source>
        <dbReference type="EMBL" id="RRT62592.1"/>
    </source>
</evidence>
<proteinExistence type="predicted"/>
<dbReference type="AlphaFoldDB" id="A0A426ZF40"/>